<accession>G5KFW9</accession>
<dbReference type="GO" id="GO:0030288">
    <property type="term" value="C:outer membrane-bounded periplasmic space"/>
    <property type="evidence" value="ECO:0007669"/>
    <property type="project" value="TreeGrafter"/>
</dbReference>
<dbReference type="InterPro" id="IPR006059">
    <property type="entry name" value="SBP"/>
</dbReference>
<dbReference type="PANTHER" id="PTHR30006">
    <property type="entry name" value="THIAMINE-BINDING PERIPLASMIC PROTEIN-RELATED"/>
    <property type="match status" value="1"/>
</dbReference>
<evidence type="ECO:0000313" key="4">
    <source>
        <dbReference type="Proteomes" id="UP000005388"/>
    </source>
</evidence>
<reference evidence="3 4" key="1">
    <citation type="journal article" date="2014" name="Int. J. Syst. Evol. Microbiol.">
        <title>Phylogenomics and the dynamic genome evolution of the genus Streptococcus.</title>
        <authorList>
            <consortium name="The Broad Institute Genome Sequencing Platform"/>
            <person name="Richards V.P."/>
            <person name="Palmer S.R."/>
            <person name="Pavinski Bitar P.D."/>
            <person name="Qin X."/>
            <person name="Weinstock G.M."/>
            <person name="Highlander S.K."/>
            <person name="Town C.D."/>
            <person name="Burne R.A."/>
            <person name="Stanhope M.J."/>
        </authorList>
    </citation>
    <scope>NUCLEOTIDE SEQUENCE [LARGE SCALE GENOMIC DNA]</scope>
    <source>
        <strain evidence="3 4">2285-97</strain>
    </source>
</reference>
<sequence>MKKKKWLSSILILGAVVSLAACGNSEANVSKSSSGSDSKSSKTTTMNLSTFALNQDIVESTVISPFEKDKNVDVTLDVGTAEERLTKLESGTTEVDAIELSQINASEGKTKDLFTKISKSEVPNISNLSDGAKAIWKKGLGVPYAVNSIGIIYDEKAVGFKINSWDDLWKASLKGKISIPDISTTFGPAMLYVASDHAGKDITSDKGKAAFNALEELSPNVVKTYSKSSDLANMFSSGEISVAVIADYAYSTVDAAKSGLTYKVPSTTYANYNTINVPSSAKNKKQAYQYINWRISKSLEKETAVKLNEAPVNTTVKLSSDVAKNKTYGKVAKKAKSIDTTFVNKQLSDWVTQWNEILNQ</sequence>
<dbReference type="Pfam" id="PF13416">
    <property type="entry name" value="SBP_bac_8"/>
    <property type="match status" value="1"/>
</dbReference>
<proteinExistence type="predicted"/>
<dbReference type="eggNOG" id="COG0687">
    <property type="taxonomic scope" value="Bacteria"/>
</dbReference>
<comment type="caution">
    <text evidence="3">The sequence shown here is derived from an EMBL/GenBank/DDBJ whole genome shotgun (WGS) entry which is preliminary data.</text>
</comment>
<gene>
    <name evidence="3" type="ORF">STRUR_1128</name>
</gene>
<evidence type="ECO:0000256" key="1">
    <source>
        <dbReference type="ARBA" id="ARBA00022729"/>
    </source>
</evidence>
<dbReference type="AlphaFoldDB" id="G5KFW9"/>
<keyword evidence="4" id="KW-1185">Reference proteome</keyword>
<dbReference type="GO" id="GO:0030976">
    <property type="term" value="F:thiamine pyrophosphate binding"/>
    <property type="evidence" value="ECO:0007669"/>
    <property type="project" value="TreeGrafter"/>
</dbReference>
<protein>
    <submittedName>
        <fullName evidence="3">ABC transporter, solute-binding protein</fullName>
    </submittedName>
</protein>
<feature type="chain" id="PRO_5039350081" evidence="2">
    <location>
        <begin position="21"/>
        <end position="360"/>
    </location>
</feature>
<keyword evidence="1 2" id="KW-0732">Signal</keyword>
<organism evidence="3 4">
    <name type="scientific">Streptococcus urinalis 2285-97</name>
    <dbReference type="NCBI Taxonomy" id="764291"/>
    <lineage>
        <taxon>Bacteria</taxon>
        <taxon>Bacillati</taxon>
        <taxon>Bacillota</taxon>
        <taxon>Bacilli</taxon>
        <taxon>Lactobacillales</taxon>
        <taxon>Streptococcaceae</taxon>
        <taxon>Streptococcus</taxon>
    </lineage>
</organism>
<dbReference type="GO" id="GO:0030975">
    <property type="term" value="F:thiamine binding"/>
    <property type="evidence" value="ECO:0007669"/>
    <property type="project" value="TreeGrafter"/>
</dbReference>
<evidence type="ECO:0000256" key="2">
    <source>
        <dbReference type="SAM" id="SignalP"/>
    </source>
</evidence>
<dbReference type="Proteomes" id="UP000005388">
    <property type="component" value="Unassembled WGS sequence"/>
</dbReference>
<dbReference type="RefSeq" id="WP_006739930.1">
    <property type="nucleotide sequence ID" value="NZ_AEUZ02000001.1"/>
</dbReference>
<dbReference type="GO" id="GO:0015888">
    <property type="term" value="P:thiamine transport"/>
    <property type="evidence" value="ECO:0007669"/>
    <property type="project" value="TreeGrafter"/>
</dbReference>
<dbReference type="STRING" id="764291.STRUR_1128"/>
<dbReference type="SUPFAM" id="SSF53850">
    <property type="entry name" value="Periplasmic binding protein-like II"/>
    <property type="match status" value="1"/>
</dbReference>
<feature type="signal peptide" evidence="2">
    <location>
        <begin position="1"/>
        <end position="20"/>
    </location>
</feature>
<dbReference type="Gene3D" id="3.40.190.10">
    <property type="entry name" value="Periplasmic binding protein-like II"/>
    <property type="match status" value="2"/>
</dbReference>
<name>G5KFW9_9STRE</name>
<dbReference type="PANTHER" id="PTHR30006:SF2">
    <property type="entry name" value="ABC TRANSPORTER SUBSTRATE-BINDING PROTEIN"/>
    <property type="match status" value="1"/>
</dbReference>
<dbReference type="EMBL" id="AEUZ02000001">
    <property type="protein sequence ID" value="EHJ57208.1"/>
    <property type="molecule type" value="Genomic_DNA"/>
</dbReference>
<evidence type="ECO:0000313" key="3">
    <source>
        <dbReference type="EMBL" id="EHJ57208.1"/>
    </source>
</evidence>
<dbReference type="PROSITE" id="PS51257">
    <property type="entry name" value="PROKAR_LIPOPROTEIN"/>
    <property type="match status" value="1"/>
</dbReference>